<keyword evidence="2" id="KW-0732">Signal</keyword>
<keyword evidence="1" id="KW-0812">Transmembrane</keyword>
<evidence type="ECO:0000313" key="5">
    <source>
        <dbReference type="Proteomes" id="UP001316803"/>
    </source>
</evidence>
<keyword evidence="1" id="KW-0472">Membrane</keyword>
<protein>
    <recommendedName>
        <fullName evidence="3">Pyrroloquinoline quinone-dependent pyranose dehydrogenase beta-propeller domain-containing protein</fullName>
    </recommendedName>
</protein>
<dbReference type="SUPFAM" id="SSF50952">
    <property type="entry name" value="Soluble quinoprotein glucose dehydrogenase"/>
    <property type="match status" value="1"/>
</dbReference>
<evidence type="ECO:0000313" key="4">
    <source>
        <dbReference type="EMBL" id="KAK5948693.1"/>
    </source>
</evidence>
<evidence type="ECO:0000256" key="2">
    <source>
        <dbReference type="SAM" id="SignalP"/>
    </source>
</evidence>
<feature type="signal peptide" evidence="2">
    <location>
        <begin position="1"/>
        <end position="18"/>
    </location>
</feature>
<keyword evidence="1" id="KW-1133">Transmembrane helix</keyword>
<reference evidence="4 5" key="1">
    <citation type="submission" date="2022-12" db="EMBL/GenBank/DDBJ databases">
        <title>Genomic features and morphological characterization of a novel Knufia sp. strain isolated from spacecraft assembly facility.</title>
        <authorList>
            <person name="Teixeira M."/>
            <person name="Chander A.M."/>
            <person name="Stajich J.E."/>
            <person name="Venkateswaran K."/>
        </authorList>
    </citation>
    <scope>NUCLEOTIDE SEQUENCE [LARGE SCALE GENOMIC DNA]</scope>
    <source>
        <strain evidence="4 5">FJI-L2-BK-P2</strain>
    </source>
</reference>
<comment type="caution">
    <text evidence="4">The sequence shown here is derived from an EMBL/GenBank/DDBJ whole genome shotgun (WGS) entry which is preliminary data.</text>
</comment>
<dbReference type="InterPro" id="IPR011041">
    <property type="entry name" value="Quinoprot_gluc/sorb_DH_b-prop"/>
</dbReference>
<dbReference type="Proteomes" id="UP001316803">
    <property type="component" value="Unassembled WGS sequence"/>
</dbReference>
<feature type="chain" id="PRO_5043056287" description="Pyrroloquinoline quinone-dependent pyranose dehydrogenase beta-propeller domain-containing protein" evidence="2">
    <location>
        <begin position="19"/>
        <end position="468"/>
    </location>
</feature>
<proteinExistence type="predicted"/>
<organism evidence="4 5">
    <name type="scientific">Knufia fluminis</name>
    <dbReference type="NCBI Taxonomy" id="191047"/>
    <lineage>
        <taxon>Eukaryota</taxon>
        <taxon>Fungi</taxon>
        <taxon>Dikarya</taxon>
        <taxon>Ascomycota</taxon>
        <taxon>Pezizomycotina</taxon>
        <taxon>Eurotiomycetes</taxon>
        <taxon>Chaetothyriomycetidae</taxon>
        <taxon>Chaetothyriales</taxon>
        <taxon>Trichomeriaceae</taxon>
        <taxon>Knufia</taxon>
    </lineage>
</organism>
<feature type="transmembrane region" description="Helical" evidence="1">
    <location>
        <begin position="446"/>
        <end position="467"/>
    </location>
</feature>
<dbReference type="AlphaFoldDB" id="A0AAN8E953"/>
<accession>A0AAN8E953</accession>
<sequence>MKHLTATSILSILALTNAQSACPSPSGNIRPSVASGYSLQVVATGLAKPRGLAFDSEGHLLVVEQNSGTISSHVINEANGCVTAGESTVVVQEGLDLNHGIWINGTTLYASNVNSVHSWTYDPAARTVDNQEELINNMNNSGHQTRTLLLSQQVPGMMVVSRGSASNLDPMSATIEGGPAQVKAFNLNNRTDVYDWNNDGLLLGWGVRNEVGLVEHPVTGGIYGIENSADEIHRDGVDVSNDNPGEELNFFGYLNGTAYENQGAYFGYPYCLAAWNVTELPNSQDLATGEQFAFDQVSSLNNENRTDEFCADTAAPRLVFQAHMAPLDIKFNNSGNEAWIPFHGSWNRDQGVGYKLSLVQFENGIPVDASDSLRAATDIVANEDNSVCPDDCLRPVAMAFDSQGRIFMSSDSSGEIYLITRDTASTGTGTSASASPIASASSTSAGVFYGPPSAWSGVILAFVLFLLF</sequence>
<dbReference type="InterPro" id="IPR011042">
    <property type="entry name" value="6-blade_b-propeller_TolB-like"/>
</dbReference>
<dbReference type="Pfam" id="PF22807">
    <property type="entry name" value="TrAA12"/>
    <property type="match status" value="1"/>
</dbReference>
<dbReference type="EMBL" id="JAKLMC020000044">
    <property type="protein sequence ID" value="KAK5948693.1"/>
    <property type="molecule type" value="Genomic_DNA"/>
</dbReference>
<evidence type="ECO:0000256" key="1">
    <source>
        <dbReference type="SAM" id="Phobius"/>
    </source>
</evidence>
<keyword evidence="5" id="KW-1185">Reference proteome</keyword>
<feature type="domain" description="Pyrroloquinoline quinone-dependent pyranose dehydrogenase beta-propeller" evidence="3">
    <location>
        <begin position="31"/>
        <end position="421"/>
    </location>
</feature>
<gene>
    <name evidence="4" type="ORF">OHC33_010296</name>
</gene>
<name>A0AAN8E953_9EURO</name>
<dbReference type="Gene3D" id="2.120.10.30">
    <property type="entry name" value="TolB, C-terminal domain"/>
    <property type="match status" value="1"/>
</dbReference>
<evidence type="ECO:0000259" key="3">
    <source>
        <dbReference type="Pfam" id="PF22807"/>
    </source>
</evidence>
<dbReference type="InterPro" id="IPR054539">
    <property type="entry name" value="Beta-prop_PDH"/>
</dbReference>